<dbReference type="AlphaFoldDB" id="A0A6A6SHT0"/>
<dbReference type="PRINTS" id="PR00385">
    <property type="entry name" value="P450"/>
</dbReference>
<dbReference type="InterPro" id="IPR017972">
    <property type="entry name" value="Cyt_P450_CS"/>
</dbReference>
<accession>A0A6A6SHT0</accession>
<proteinExistence type="inferred from homology"/>
<dbReference type="Gene3D" id="1.10.630.10">
    <property type="entry name" value="Cytochrome P450"/>
    <property type="match status" value="1"/>
</dbReference>
<dbReference type="EMBL" id="MU004633">
    <property type="protein sequence ID" value="KAF2647336.1"/>
    <property type="molecule type" value="Genomic_DNA"/>
</dbReference>
<protein>
    <submittedName>
        <fullName evidence="8">Pisatin demethylase</fullName>
    </submittedName>
</protein>
<dbReference type="FunFam" id="1.10.630.10:FF:000050">
    <property type="entry name" value="Cytochrome P450 monooxygenase"/>
    <property type="match status" value="1"/>
</dbReference>
<keyword evidence="3 5" id="KW-0479">Metal-binding</keyword>
<evidence type="ECO:0000256" key="6">
    <source>
        <dbReference type="RuleBase" id="RU000461"/>
    </source>
</evidence>
<keyword evidence="7" id="KW-0472">Membrane</keyword>
<dbReference type="SUPFAM" id="SSF48264">
    <property type="entry name" value="Cytochrome P450"/>
    <property type="match status" value="1"/>
</dbReference>
<dbReference type="PROSITE" id="PS00086">
    <property type="entry name" value="CYTOCHROME_P450"/>
    <property type="match status" value="1"/>
</dbReference>
<keyword evidence="8" id="KW-0808">Transferase</keyword>
<reference evidence="8" key="1">
    <citation type="journal article" date="2020" name="Stud. Mycol.">
        <title>101 Dothideomycetes genomes: a test case for predicting lifestyles and emergence of pathogens.</title>
        <authorList>
            <person name="Haridas S."/>
            <person name="Albert R."/>
            <person name="Binder M."/>
            <person name="Bloem J."/>
            <person name="Labutti K."/>
            <person name="Salamov A."/>
            <person name="Andreopoulos B."/>
            <person name="Baker S."/>
            <person name="Barry K."/>
            <person name="Bills G."/>
            <person name="Bluhm B."/>
            <person name="Cannon C."/>
            <person name="Castanera R."/>
            <person name="Culley D."/>
            <person name="Daum C."/>
            <person name="Ezra D."/>
            <person name="Gonzalez J."/>
            <person name="Henrissat B."/>
            <person name="Kuo A."/>
            <person name="Liang C."/>
            <person name="Lipzen A."/>
            <person name="Lutzoni F."/>
            <person name="Magnuson J."/>
            <person name="Mondo S."/>
            <person name="Nolan M."/>
            <person name="Ohm R."/>
            <person name="Pangilinan J."/>
            <person name="Park H.-J."/>
            <person name="Ramirez L."/>
            <person name="Alfaro M."/>
            <person name="Sun H."/>
            <person name="Tritt A."/>
            <person name="Yoshinaga Y."/>
            <person name="Zwiers L.-H."/>
            <person name="Turgeon B."/>
            <person name="Goodwin S."/>
            <person name="Spatafora J."/>
            <person name="Crous P."/>
            <person name="Grigoriev I."/>
        </authorList>
    </citation>
    <scope>NUCLEOTIDE SEQUENCE</scope>
    <source>
        <strain evidence="8">CBS 122681</strain>
    </source>
</reference>
<comment type="similarity">
    <text evidence="2 6">Belongs to the cytochrome P450 family.</text>
</comment>
<keyword evidence="6" id="KW-0560">Oxidoreductase</keyword>
<name>A0A6A6SHT0_9PLEO</name>
<evidence type="ECO:0000313" key="8">
    <source>
        <dbReference type="EMBL" id="KAF2647336.1"/>
    </source>
</evidence>
<dbReference type="Proteomes" id="UP000799324">
    <property type="component" value="Unassembled WGS sequence"/>
</dbReference>
<feature type="binding site" description="axial binding residue" evidence="5">
    <location>
        <position position="471"/>
    </location>
    <ligand>
        <name>heme</name>
        <dbReference type="ChEBI" id="CHEBI:30413"/>
    </ligand>
    <ligandPart>
        <name>Fe</name>
        <dbReference type="ChEBI" id="CHEBI:18248"/>
    </ligandPart>
</feature>
<keyword evidence="4 5" id="KW-0408">Iron</keyword>
<keyword evidence="8" id="KW-0489">Methyltransferase</keyword>
<keyword evidence="7" id="KW-0812">Transmembrane</keyword>
<sequence length="528" mass="59579">MIIETAISSARNFAVWGVVAFLSIYLFINRYGGGFSRIPGPWLASFTDLWRLFVVWGRRPDATHIALHEKHGPLVRTGPRTVLVNDLDAVKKIYALNAGFVKSGFYSVQMTVAKGRRLHGMFNTTDEKFHAKLRRAVSNAYAMSTLVKFEPLVDSTTTEFLAQLERRYANRRGEDGDCDFGTWLQFYAFDVIGELTYSTRLGFVERGGDVDHIIRDLEWLSSYIAVVGQMPFLDLLFLKNPIRMLLSKYEIGKSTSSVAIFARKHVAERLLRRAQEKYNDDKPASSLEGSRDFLSRFFEAHDKDPEFITEESVLALTVGNMFAGSDTTAISLRAIFYHLLKNPTTMRALLQEILDKDAAGYFSRSDGLVTWDEARNMPYLSAVIKEGLRIHPAVGLALERIVPPNGIEIAGQYIPGGTNVGCSAWVIHRDESIFGRATDCFRPERWLEASDARRTEMNNALFSFGAGARSCIGKNISLLEMHKLVPAVLRKFRIELVDPSAEWQLHNAWFVKQSGLRVRLSVIRNSES</sequence>
<keyword evidence="9" id="KW-1185">Reference proteome</keyword>
<dbReference type="PANTHER" id="PTHR24305:SF232">
    <property type="entry name" value="P450, PUTATIVE (EUROFUNG)-RELATED"/>
    <property type="match status" value="1"/>
</dbReference>
<dbReference type="InterPro" id="IPR001128">
    <property type="entry name" value="Cyt_P450"/>
</dbReference>
<dbReference type="CDD" id="cd11060">
    <property type="entry name" value="CYP57A1-like"/>
    <property type="match status" value="1"/>
</dbReference>
<dbReference type="Pfam" id="PF00067">
    <property type="entry name" value="p450"/>
    <property type="match status" value="1"/>
</dbReference>
<dbReference type="GO" id="GO:0032259">
    <property type="term" value="P:methylation"/>
    <property type="evidence" value="ECO:0007669"/>
    <property type="project" value="UniProtKB-KW"/>
</dbReference>
<dbReference type="GO" id="GO:0008168">
    <property type="term" value="F:methyltransferase activity"/>
    <property type="evidence" value="ECO:0007669"/>
    <property type="project" value="UniProtKB-KW"/>
</dbReference>
<keyword evidence="6" id="KW-0503">Monooxygenase</keyword>
<keyword evidence="7" id="KW-1133">Transmembrane helix</keyword>
<evidence type="ECO:0000313" key="9">
    <source>
        <dbReference type="Proteomes" id="UP000799324"/>
    </source>
</evidence>
<organism evidence="8 9">
    <name type="scientific">Lophiostoma macrostomum CBS 122681</name>
    <dbReference type="NCBI Taxonomy" id="1314788"/>
    <lineage>
        <taxon>Eukaryota</taxon>
        <taxon>Fungi</taxon>
        <taxon>Dikarya</taxon>
        <taxon>Ascomycota</taxon>
        <taxon>Pezizomycotina</taxon>
        <taxon>Dothideomycetes</taxon>
        <taxon>Pleosporomycetidae</taxon>
        <taxon>Pleosporales</taxon>
        <taxon>Lophiostomataceae</taxon>
        <taxon>Lophiostoma</taxon>
    </lineage>
</organism>
<dbReference type="GO" id="GO:0004497">
    <property type="term" value="F:monooxygenase activity"/>
    <property type="evidence" value="ECO:0007669"/>
    <property type="project" value="UniProtKB-KW"/>
</dbReference>
<evidence type="ECO:0000256" key="7">
    <source>
        <dbReference type="SAM" id="Phobius"/>
    </source>
</evidence>
<comment type="cofactor">
    <cofactor evidence="1 5">
        <name>heme</name>
        <dbReference type="ChEBI" id="CHEBI:30413"/>
    </cofactor>
</comment>
<evidence type="ECO:0000256" key="5">
    <source>
        <dbReference type="PIRSR" id="PIRSR602401-1"/>
    </source>
</evidence>
<evidence type="ECO:0000256" key="4">
    <source>
        <dbReference type="ARBA" id="ARBA00023004"/>
    </source>
</evidence>
<dbReference type="InterPro" id="IPR002401">
    <property type="entry name" value="Cyt_P450_E_grp-I"/>
</dbReference>
<gene>
    <name evidence="8" type="ORF">K491DRAFT_784791</name>
</gene>
<keyword evidence="5 6" id="KW-0349">Heme</keyword>
<feature type="transmembrane region" description="Helical" evidence="7">
    <location>
        <begin position="12"/>
        <end position="28"/>
    </location>
</feature>
<evidence type="ECO:0000256" key="3">
    <source>
        <dbReference type="ARBA" id="ARBA00022723"/>
    </source>
</evidence>
<dbReference type="PRINTS" id="PR00463">
    <property type="entry name" value="EP450I"/>
</dbReference>
<dbReference type="InterPro" id="IPR036396">
    <property type="entry name" value="Cyt_P450_sf"/>
</dbReference>
<dbReference type="OrthoDB" id="3934656at2759"/>
<dbReference type="InterPro" id="IPR050121">
    <property type="entry name" value="Cytochrome_P450_monoxygenase"/>
</dbReference>
<dbReference type="GO" id="GO:0016705">
    <property type="term" value="F:oxidoreductase activity, acting on paired donors, with incorporation or reduction of molecular oxygen"/>
    <property type="evidence" value="ECO:0007669"/>
    <property type="project" value="InterPro"/>
</dbReference>
<evidence type="ECO:0000256" key="1">
    <source>
        <dbReference type="ARBA" id="ARBA00001971"/>
    </source>
</evidence>
<dbReference type="GO" id="GO:0020037">
    <property type="term" value="F:heme binding"/>
    <property type="evidence" value="ECO:0007669"/>
    <property type="project" value="InterPro"/>
</dbReference>
<evidence type="ECO:0000256" key="2">
    <source>
        <dbReference type="ARBA" id="ARBA00010617"/>
    </source>
</evidence>
<dbReference type="GO" id="GO:0005506">
    <property type="term" value="F:iron ion binding"/>
    <property type="evidence" value="ECO:0007669"/>
    <property type="project" value="InterPro"/>
</dbReference>
<dbReference type="PANTHER" id="PTHR24305">
    <property type="entry name" value="CYTOCHROME P450"/>
    <property type="match status" value="1"/>
</dbReference>